<sequence>MKKTLLSVISLIMVSGCQSTTSQVEEPSIPEALKALVVAMNKSAPKMVDRETRLDSSYFLENKIIYKFTMINHSVDDLDSEKFLQLTTKKVTNIICTYPNLEYFVNNKVDVAYSYFDKNNKYIAEVIVKTAEC</sequence>
<accession>A0ABY7VAF8</accession>
<proteinExistence type="predicted"/>
<dbReference type="PROSITE" id="PS51257">
    <property type="entry name" value="PROKAR_LIPOPROTEIN"/>
    <property type="match status" value="1"/>
</dbReference>
<protein>
    <recommendedName>
        <fullName evidence="3">Lipoprotein</fullName>
    </recommendedName>
</protein>
<name>A0ABY7VAF8_9GAMM</name>
<evidence type="ECO:0008006" key="3">
    <source>
        <dbReference type="Google" id="ProtNLM"/>
    </source>
</evidence>
<dbReference type="Proteomes" id="UP001215231">
    <property type="component" value="Chromosome"/>
</dbReference>
<dbReference type="RefSeq" id="WP_274050686.1">
    <property type="nucleotide sequence ID" value="NZ_CP059693.1"/>
</dbReference>
<organism evidence="1 2">
    <name type="scientific">Thalassomonas haliotis</name>
    <dbReference type="NCBI Taxonomy" id="485448"/>
    <lineage>
        <taxon>Bacteria</taxon>
        <taxon>Pseudomonadati</taxon>
        <taxon>Pseudomonadota</taxon>
        <taxon>Gammaproteobacteria</taxon>
        <taxon>Alteromonadales</taxon>
        <taxon>Colwelliaceae</taxon>
        <taxon>Thalassomonas</taxon>
    </lineage>
</organism>
<gene>
    <name evidence="1" type="ORF">H3N35_20625</name>
</gene>
<evidence type="ECO:0000313" key="2">
    <source>
        <dbReference type="Proteomes" id="UP001215231"/>
    </source>
</evidence>
<reference evidence="1 2" key="1">
    <citation type="journal article" date="2022" name="Mar. Drugs">
        <title>Bioassay-Guided Fractionation Leads to the Detection of Cholic Acid Generated by the Rare Thalassomonas sp.</title>
        <authorList>
            <person name="Pheiffer F."/>
            <person name="Schneider Y.K."/>
            <person name="Hansen E.H."/>
            <person name="Andersen J.H."/>
            <person name="Isaksson J."/>
            <person name="Busche T."/>
            <person name="R C."/>
            <person name="Kalinowski J."/>
            <person name="Zyl L.V."/>
            <person name="Trindade M."/>
        </authorList>
    </citation>
    <scope>NUCLEOTIDE SEQUENCE [LARGE SCALE GENOMIC DNA]</scope>
    <source>
        <strain evidence="1 2">A5K-61T</strain>
    </source>
</reference>
<evidence type="ECO:0000313" key="1">
    <source>
        <dbReference type="EMBL" id="WDE10639.1"/>
    </source>
</evidence>
<dbReference type="EMBL" id="CP059693">
    <property type="protein sequence ID" value="WDE10639.1"/>
    <property type="molecule type" value="Genomic_DNA"/>
</dbReference>
<keyword evidence="2" id="KW-1185">Reference proteome</keyword>